<proteinExistence type="predicted"/>
<keyword evidence="2" id="KW-1185">Reference proteome</keyword>
<comment type="caution">
    <text evidence="1">The sequence shown here is derived from an EMBL/GenBank/DDBJ whole genome shotgun (WGS) entry which is preliminary data.</text>
</comment>
<dbReference type="EMBL" id="JAPXFL010000015">
    <property type="protein sequence ID" value="KAK9497317.1"/>
    <property type="molecule type" value="Genomic_DNA"/>
</dbReference>
<dbReference type="AlphaFoldDB" id="A0AAW1CGE8"/>
<gene>
    <name evidence="1" type="ORF">O3M35_004657</name>
</gene>
<dbReference type="Proteomes" id="UP001461498">
    <property type="component" value="Unassembled WGS sequence"/>
</dbReference>
<evidence type="ECO:0000313" key="1">
    <source>
        <dbReference type="EMBL" id="KAK9497317.1"/>
    </source>
</evidence>
<evidence type="ECO:0000313" key="2">
    <source>
        <dbReference type="Proteomes" id="UP001461498"/>
    </source>
</evidence>
<accession>A0AAW1CGE8</accession>
<organism evidence="1 2">
    <name type="scientific">Rhynocoris fuscipes</name>
    <dbReference type="NCBI Taxonomy" id="488301"/>
    <lineage>
        <taxon>Eukaryota</taxon>
        <taxon>Metazoa</taxon>
        <taxon>Ecdysozoa</taxon>
        <taxon>Arthropoda</taxon>
        <taxon>Hexapoda</taxon>
        <taxon>Insecta</taxon>
        <taxon>Pterygota</taxon>
        <taxon>Neoptera</taxon>
        <taxon>Paraneoptera</taxon>
        <taxon>Hemiptera</taxon>
        <taxon>Heteroptera</taxon>
        <taxon>Panheteroptera</taxon>
        <taxon>Cimicomorpha</taxon>
        <taxon>Reduviidae</taxon>
        <taxon>Harpactorinae</taxon>
        <taxon>Harpactorini</taxon>
        <taxon>Rhynocoris</taxon>
    </lineage>
</organism>
<name>A0AAW1CGE8_9HEMI</name>
<reference evidence="1 2" key="1">
    <citation type="submission" date="2022-12" db="EMBL/GenBank/DDBJ databases">
        <title>Chromosome-level genome assembly of true bugs.</title>
        <authorList>
            <person name="Ma L."/>
            <person name="Li H."/>
        </authorList>
    </citation>
    <scope>NUCLEOTIDE SEQUENCE [LARGE SCALE GENOMIC DNA]</scope>
    <source>
        <strain evidence="1">Lab_2022b</strain>
    </source>
</reference>
<protein>
    <submittedName>
        <fullName evidence="1">Uncharacterized protein</fullName>
    </submittedName>
</protein>
<sequence>MSSLSLEKHFGLMDDKSQEFIEHLDTSSLENLKSPLHFSTPKSKLVLDKTVSCNNFRYRGFTSSLYTWLTEIRSTYCAESMNTLYNKCISKKTMKINGKTMKSRELYMNKNTDYISFKYSISAEFDKHLSLKNDDSIEASW</sequence>